<reference evidence="1 2" key="1">
    <citation type="submission" date="2016-10" db="EMBL/GenBank/DDBJ databases">
        <title>Draft genome sequence of Coniochaeta ligniaria NRRL30616, a lignocellulolytic fungus for bioabatement of inhibitors in plant biomass hydrolysates.</title>
        <authorList>
            <consortium name="DOE Joint Genome Institute"/>
            <person name="Jimenez D.J."/>
            <person name="Hector R.E."/>
            <person name="Riley R."/>
            <person name="Sun H."/>
            <person name="Grigoriev I.V."/>
            <person name="Van Elsas J.D."/>
            <person name="Nichols N.N."/>
        </authorList>
    </citation>
    <scope>NUCLEOTIDE SEQUENCE [LARGE SCALE GENOMIC DNA]</scope>
    <source>
        <strain evidence="1 2">NRRL 30616</strain>
    </source>
</reference>
<organism evidence="1 2">
    <name type="scientific">Coniochaeta ligniaria NRRL 30616</name>
    <dbReference type="NCBI Taxonomy" id="1408157"/>
    <lineage>
        <taxon>Eukaryota</taxon>
        <taxon>Fungi</taxon>
        <taxon>Dikarya</taxon>
        <taxon>Ascomycota</taxon>
        <taxon>Pezizomycotina</taxon>
        <taxon>Sordariomycetes</taxon>
        <taxon>Sordariomycetidae</taxon>
        <taxon>Coniochaetales</taxon>
        <taxon>Coniochaetaceae</taxon>
        <taxon>Coniochaeta</taxon>
    </lineage>
</organism>
<dbReference type="EMBL" id="KV875104">
    <property type="protein sequence ID" value="OIW24339.1"/>
    <property type="molecule type" value="Genomic_DNA"/>
</dbReference>
<dbReference type="InParanoid" id="A0A1J7IAK1"/>
<keyword evidence="2" id="KW-1185">Reference proteome</keyword>
<sequence>MFRPLQLPHPLYQRFSKGNDDIEQRVEAQANLPQNPPLTEQFRPCKVTAAVLLLCLMFPGLTDLGDNLASIGWFTFCMAPHSQGLVAALVAAGELGKCIELRHGTLIPADAVLLFSPVFNLGQHSFCGPSSCGRLSDVHDGLLGQLWTLIIWLVVCLSEVVGQLGFGHIATFAVCSSDTSAGY</sequence>
<evidence type="ECO:0000313" key="2">
    <source>
        <dbReference type="Proteomes" id="UP000182658"/>
    </source>
</evidence>
<protein>
    <submittedName>
        <fullName evidence="1">Uncharacterized protein</fullName>
    </submittedName>
</protein>
<dbReference type="Proteomes" id="UP000182658">
    <property type="component" value="Unassembled WGS sequence"/>
</dbReference>
<accession>A0A1J7IAK1</accession>
<name>A0A1J7IAK1_9PEZI</name>
<gene>
    <name evidence="1" type="ORF">CONLIGDRAFT_685954</name>
</gene>
<proteinExistence type="predicted"/>
<dbReference type="AlphaFoldDB" id="A0A1J7IAK1"/>
<evidence type="ECO:0000313" key="1">
    <source>
        <dbReference type="EMBL" id="OIW24339.1"/>
    </source>
</evidence>